<organism evidence="1 2">
    <name type="scientific">Pseudoramibacter alactolyticus ATCC 23263</name>
    <dbReference type="NCBI Taxonomy" id="887929"/>
    <lineage>
        <taxon>Bacteria</taxon>
        <taxon>Bacillati</taxon>
        <taxon>Bacillota</taxon>
        <taxon>Clostridia</taxon>
        <taxon>Eubacteriales</taxon>
        <taxon>Eubacteriaceae</taxon>
        <taxon>Pseudoramibacter</taxon>
    </lineage>
</organism>
<proteinExistence type="predicted"/>
<dbReference type="HOGENOM" id="CLU_2900733_0_0_9"/>
<protein>
    <recommendedName>
        <fullName evidence="3">Sigma-54 factor interaction domain-containing protein</fullName>
    </recommendedName>
</protein>
<evidence type="ECO:0000313" key="2">
    <source>
        <dbReference type="Proteomes" id="UP000004754"/>
    </source>
</evidence>
<gene>
    <name evidence="1" type="ORF">HMP0721_1004</name>
</gene>
<keyword evidence="2" id="KW-1185">Reference proteome</keyword>
<reference evidence="1 2" key="1">
    <citation type="submission" date="2010-12" db="EMBL/GenBank/DDBJ databases">
        <authorList>
            <person name="Muzny D."/>
            <person name="Qin X."/>
            <person name="Deng J."/>
            <person name="Jiang H."/>
            <person name="Liu Y."/>
            <person name="Qu J."/>
            <person name="Song X.-Z."/>
            <person name="Zhang L."/>
            <person name="Thornton R."/>
            <person name="Coyle M."/>
            <person name="Francisco L."/>
            <person name="Jackson L."/>
            <person name="Javaid M."/>
            <person name="Korchina V."/>
            <person name="Kovar C."/>
            <person name="Mata R."/>
            <person name="Mathew T."/>
            <person name="Ngo R."/>
            <person name="Nguyen L."/>
            <person name="Nguyen N."/>
            <person name="Okwuonu G."/>
            <person name="Ongeri F."/>
            <person name="Pham C."/>
            <person name="Simmons D."/>
            <person name="Wilczek-Boney K."/>
            <person name="Hale W."/>
            <person name="Jakkamsetti A."/>
            <person name="Pham P."/>
            <person name="Ruth R."/>
            <person name="San Lucas F."/>
            <person name="Warren J."/>
            <person name="Zhang J."/>
            <person name="Zhao Z."/>
            <person name="Zhou C."/>
            <person name="Zhu D."/>
            <person name="Lee S."/>
            <person name="Bess C."/>
            <person name="Blankenburg K."/>
            <person name="Forbes L."/>
            <person name="Fu Q."/>
            <person name="Gubbala S."/>
            <person name="Hirani K."/>
            <person name="Jayaseelan J.C."/>
            <person name="Lara F."/>
            <person name="Munidasa M."/>
            <person name="Palculict T."/>
            <person name="Patil S."/>
            <person name="Pu L.-L."/>
            <person name="Saada N."/>
            <person name="Tang L."/>
            <person name="Weissenberger G."/>
            <person name="Zhu Y."/>
            <person name="Hemphill L."/>
            <person name="Shang Y."/>
            <person name="Youmans B."/>
            <person name="Ayvaz T."/>
            <person name="Ross M."/>
            <person name="Santibanez J."/>
            <person name="Aqrawi P."/>
            <person name="Gross S."/>
            <person name="Joshi V."/>
            <person name="Fowler G."/>
            <person name="Nazareth L."/>
            <person name="Reid J."/>
            <person name="Worley K."/>
            <person name="Petrosino J."/>
            <person name="Highlander S."/>
            <person name="Gibbs R."/>
        </authorList>
    </citation>
    <scope>NUCLEOTIDE SEQUENCE [LARGE SCALE GENOMIC DNA]</scope>
    <source>
        <strain evidence="1 2">ATCC 23263</strain>
    </source>
</reference>
<accession>E6MG71</accession>
<comment type="caution">
    <text evidence="1">The sequence shown here is derived from an EMBL/GenBank/DDBJ whole genome shotgun (WGS) entry which is preliminary data.</text>
</comment>
<sequence>MQFPWPSNIPQLKRVLTELILSTENFYIAKADVSRALQNEIFDALQKFHNNIHLDQPLKPVN</sequence>
<evidence type="ECO:0000313" key="1">
    <source>
        <dbReference type="EMBL" id="EFV01611.1"/>
    </source>
</evidence>
<dbReference type="Proteomes" id="UP000004754">
    <property type="component" value="Unassembled WGS sequence"/>
</dbReference>
<name>E6MG71_9FIRM</name>
<dbReference type="AlphaFoldDB" id="E6MG71"/>
<dbReference type="EMBL" id="AEQN01000016">
    <property type="protein sequence ID" value="EFV01611.1"/>
    <property type="molecule type" value="Genomic_DNA"/>
</dbReference>
<evidence type="ECO:0008006" key="3">
    <source>
        <dbReference type="Google" id="ProtNLM"/>
    </source>
</evidence>